<name>A0ABT7JV23_9HYPH</name>
<dbReference type="EMBL" id="JARFYM010000010">
    <property type="protein sequence ID" value="MDL2400180.1"/>
    <property type="molecule type" value="Genomic_DNA"/>
</dbReference>
<keyword evidence="6 8" id="KW-1133">Transmembrane helix</keyword>
<evidence type="ECO:0000256" key="7">
    <source>
        <dbReference type="ARBA" id="ARBA00023136"/>
    </source>
</evidence>
<evidence type="ECO:0000313" key="10">
    <source>
        <dbReference type="Proteomes" id="UP001172645"/>
    </source>
</evidence>
<dbReference type="Proteomes" id="UP001172645">
    <property type="component" value="Unassembled WGS sequence"/>
</dbReference>
<comment type="similarity">
    <text evidence="2 8">Belongs to the 4-toluene sulfonate uptake permease (TSUP) (TC 2.A.102) family.</text>
</comment>
<evidence type="ECO:0000256" key="4">
    <source>
        <dbReference type="ARBA" id="ARBA00022475"/>
    </source>
</evidence>
<reference evidence="9" key="1">
    <citation type="submission" date="2023-06" db="EMBL/GenBank/DDBJ databases">
        <title>Phylogenetic Diversity of Rhizobium strains.</title>
        <authorList>
            <person name="Moura F.T."/>
            <person name="Helene L.C.F."/>
            <person name="Hungria M."/>
        </authorList>
    </citation>
    <scope>NUCLEOTIDE SEQUENCE</scope>
    <source>
        <strain evidence="9">CCGE526</strain>
    </source>
</reference>
<evidence type="ECO:0000256" key="5">
    <source>
        <dbReference type="ARBA" id="ARBA00022692"/>
    </source>
</evidence>
<sequence length="250" mass="26461">MNEYFSPHVLIITLTFFLAGIVKGVAGMGLPTVAMGVLGAIMSPVSAASLLVIPSFVTNFWQLFTGPSFLALMQRLWLMMLGIVIGTLAGSFLLTSANPEYASVGLGSALVLYAVYSLRAKPFSVPARFERLLSPVIGLATGVINGGTGVFTIPAVPYLQALGLSKDNLIQALGLSFTVSTIALAAGLARGGAFHLENIALSTLAIIPALLGMWVGTAIRERISAATFRRWFLIFLAIVGLELVVRPLFF</sequence>
<dbReference type="InterPro" id="IPR052017">
    <property type="entry name" value="TSUP"/>
</dbReference>
<feature type="transmembrane region" description="Helical" evidence="8">
    <location>
        <begin position="132"/>
        <end position="156"/>
    </location>
</feature>
<feature type="transmembrane region" description="Helical" evidence="8">
    <location>
        <begin position="101"/>
        <end position="120"/>
    </location>
</feature>
<feature type="transmembrane region" description="Helical" evidence="8">
    <location>
        <begin position="6"/>
        <end position="26"/>
    </location>
</feature>
<feature type="transmembrane region" description="Helical" evidence="8">
    <location>
        <begin position="33"/>
        <end position="56"/>
    </location>
</feature>
<dbReference type="PANTHER" id="PTHR30269">
    <property type="entry name" value="TRANSMEMBRANE PROTEIN YFCA"/>
    <property type="match status" value="1"/>
</dbReference>
<proteinExistence type="inferred from homology"/>
<feature type="transmembrane region" description="Helical" evidence="8">
    <location>
        <begin position="76"/>
        <end position="94"/>
    </location>
</feature>
<keyword evidence="7 8" id="KW-0472">Membrane</keyword>
<keyword evidence="5 8" id="KW-0812">Transmembrane</keyword>
<protein>
    <recommendedName>
        <fullName evidence="8">Probable membrane transporter protein</fullName>
    </recommendedName>
</protein>
<evidence type="ECO:0000256" key="6">
    <source>
        <dbReference type="ARBA" id="ARBA00022989"/>
    </source>
</evidence>
<keyword evidence="10" id="KW-1185">Reference proteome</keyword>
<evidence type="ECO:0000313" key="9">
    <source>
        <dbReference type="EMBL" id="MDL2400180.1"/>
    </source>
</evidence>
<evidence type="ECO:0000256" key="3">
    <source>
        <dbReference type="ARBA" id="ARBA00022448"/>
    </source>
</evidence>
<evidence type="ECO:0000256" key="8">
    <source>
        <dbReference type="RuleBase" id="RU363041"/>
    </source>
</evidence>
<feature type="transmembrane region" description="Helical" evidence="8">
    <location>
        <begin position="231"/>
        <end position="249"/>
    </location>
</feature>
<dbReference type="Pfam" id="PF01925">
    <property type="entry name" value="TauE"/>
    <property type="match status" value="1"/>
</dbReference>
<feature type="transmembrane region" description="Helical" evidence="8">
    <location>
        <begin position="168"/>
        <end position="187"/>
    </location>
</feature>
<feature type="transmembrane region" description="Helical" evidence="8">
    <location>
        <begin position="199"/>
        <end position="219"/>
    </location>
</feature>
<dbReference type="InterPro" id="IPR002781">
    <property type="entry name" value="TM_pro_TauE-like"/>
</dbReference>
<evidence type="ECO:0000256" key="1">
    <source>
        <dbReference type="ARBA" id="ARBA00004651"/>
    </source>
</evidence>
<evidence type="ECO:0000256" key="2">
    <source>
        <dbReference type="ARBA" id="ARBA00009142"/>
    </source>
</evidence>
<gene>
    <name evidence="9" type="ORF">PY649_14835</name>
</gene>
<keyword evidence="4 8" id="KW-1003">Cell membrane</keyword>
<organism evidence="9 10">
    <name type="scientific">Rhizobium mayense</name>
    <dbReference type="NCBI Taxonomy" id="1312184"/>
    <lineage>
        <taxon>Bacteria</taxon>
        <taxon>Pseudomonadati</taxon>
        <taxon>Pseudomonadota</taxon>
        <taxon>Alphaproteobacteria</taxon>
        <taxon>Hyphomicrobiales</taxon>
        <taxon>Rhizobiaceae</taxon>
        <taxon>Rhizobium/Agrobacterium group</taxon>
        <taxon>Rhizobium</taxon>
    </lineage>
</organism>
<keyword evidence="3" id="KW-0813">Transport</keyword>
<comment type="caution">
    <text evidence="9">The sequence shown here is derived from an EMBL/GenBank/DDBJ whole genome shotgun (WGS) entry which is preliminary data.</text>
</comment>
<dbReference type="RefSeq" id="WP_285869247.1">
    <property type="nucleotide sequence ID" value="NZ_JARFYM010000010.1"/>
</dbReference>
<comment type="subcellular location">
    <subcellularLocation>
        <location evidence="1 8">Cell membrane</location>
        <topology evidence="1 8">Multi-pass membrane protein</topology>
    </subcellularLocation>
</comment>
<accession>A0ABT7JV23</accession>
<dbReference type="PANTHER" id="PTHR30269:SF32">
    <property type="entry name" value="MEMBRANE TRANSPORTER PROTEIN-RELATED"/>
    <property type="match status" value="1"/>
</dbReference>